<gene>
    <name evidence="2" type="primary">eccB</name>
    <name evidence="2" type="ORF">ACFOUW_34815</name>
</gene>
<dbReference type="InterPro" id="IPR044857">
    <property type="entry name" value="T7SS_EccB_R1"/>
</dbReference>
<evidence type="ECO:0000313" key="2">
    <source>
        <dbReference type="EMBL" id="MFC3766050.1"/>
    </source>
</evidence>
<accession>A0ABV7YQC4</accession>
<dbReference type="EMBL" id="JBHRZH010000047">
    <property type="protein sequence ID" value="MFC3766050.1"/>
    <property type="molecule type" value="Genomic_DNA"/>
</dbReference>
<feature type="transmembrane region" description="Helical" evidence="1">
    <location>
        <begin position="41"/>
        <end position="61"/>
    </location>
</feature>
<comment type="caution">
    <text evidence="2">The sequence shown here is derived from an EMBL/GenBank/DDBJ whole genome shotgun (WGS) entry which is preliminary data.</text>
</comment>
<sequence>MATKRDQLQSYQFLVQRLVTALVTRETDPEQAPFRRATMGAIGSIVLAVLVLTGFGVYGLIVPGGKDSWRSGDVVIVEKETGTRYVYVAGRLHPVANYVSALLVLQRYAPIRSVSRRSLVDVPRGARIGIPDAPDSLPDRRQLLAGSWSMCSQPVVDYTGAEVDESVLMVGQEPASGQRLGDSALLVAVPETGEEYLLWRGFRHRIRAVDKVVVSLALQSEPWARIGVELISALPEGAPLTPVALPDLGATSSAVEERSDLRIGQLMLLETAGGFRQYYLVEASRLRPISALQYDIQVAFPESAQAYDGEQPVALPLDTVDAAQSRQGPKVATTPGAPPLVRPAFLGARETGSTLCATFAPAQPVPTLTVDAALPARDPMTSTAGRTIRGTPLADRVVVPPGRAALVESMPSLNAPAGALSVVTDLGVQHPLAGPGVLATLGFDGVTPVRMPASLVARIPAARGLDPAAAMRQVTD</sequence>
<keyword evidence="3" id="KW-1185">Reference proteome</keyword>
<keyword evidence="1" id="KW-0472">Membrane</keyword>
<dbReference type="Gene3D" id="3.30.2390.20">
    <property type="entry name" value="Type VII secretion system EccB, repeat 1 domain"/>
    <property type="match status" value="1"/>
</dbReference>
<organism evidence="2 3">
    <name type="scientific">Tenggerimyces flavus</name>
    <dbReference type="NCBI Taxonomy" id="1708749"/>
    <lineage>
        <taxon>Bacteria</taxon>
        <taxon>Bacillati</taxon>
        <taxon>Actinomycetota</taxon>
        <taxon>Actinomycetes</taxon>
        <taxon>Propionibacteriales</taxon>
        <taxon>Nocardioidaceae</taxon>
        <taxon>Tenggerimyces</taxon>
    </lineage>
</organism>
<reference evidence="3" key="1">
    <citation type="journal article" date="2019" name="Int. J. Syst. Evol. Microbiol.">
        <title>The Global Catalogue of Microorganisms (GCM) 10K type strain sequencing project: providing services to taxonomists for standard genome sequencing and annotation.</title>
        <authorList>
            <consortium name="The Broad Institute Genomics Platform"/>
            <consortium name="The Broad Institute Genome Sequencing Center for Infectious Disease"/>
            <person name="Wu L."/>
            <person name="Ma J."/>
        </authorList>
    </citation>
    <scope>NUCLEOTIDE SEQUENCE [LARGE SCALE GENOMIC DNA]</scope>
    <source>
        <strain evidence="3">CGMCC 4.7241</strain>
    </source>
</reference>
<proteinExistence type="predicted"/>
<dbReference type="InterPro" id="IPR007795">
    <property type="entry name" value="T7SS_EccB"/>
</dbReference>
<keyword evidence="1" id="KW-0812">Transmembrane</keyword>
<name>A0ABV7YQC4_9ACTN</name>
<evidence type="ECO:0000256" key="1">
    <source>
        <dbReference type="SAM" id="Phobius"/>
    </source>
</evidence>
<dbReference type="PANTHER" id="PTHR40765:SF2">
    <property type="entry name" value="ESX-2 SECRETION SYSTEM ATPASE ECCB2"/>
    <property type="match status" value="1"/>
</dbReference>
<dbReference type="RefSeq" id="WP_205121724.1">
    <property type="nucleotide sequence ID" value="NZ_JAFBCM010000001.1"/>
</dbReference>
<dbReference type="NCBIfam" id="TIGR03919">
    <property type="entry name" value="T7SS_EccB"/>
    <property type="match status" value="1"/>
</dbReference>
<protein>
    <submittedName>
        <fullName evidence="2">Type VII secretion protein EccB</fullName>
    </submittedName>
</protein>
<evidence type="ECO:0000313" key="3">
    <source>
        <dbReference type="Proteomes" id="UP001595699"/>
    </source>
</evidence>
<dbReference type="Proteomes" id="UP001595699">
    <property type="component" value="Unassembled WGS sequence"/>
</dbReference>
<dbReference type="Pfam" id="PF05108">
    <property type="entry name" value="T7SS_ESX1_EccB"/>
    <property type="match status" value="1"/>
</dbReference>
<keyword evidence="1" id="KW-1133">Transmembrane helix</keyword>
<dbReference type="PANTHER" id="PTHR40765">
    <property type="entry name" value="ESX-2 SECRETION SYSTEM ATPASE ECCB2"/>
    <property type="match status" value="1"/>
</dbReference>